<dbReference type="SUPFAM" id="SSF56935">
    <property type="entry name" value="Porins"/>
    <property type="match status" value="1"/>
</dbReference>
<dbReference type="PANTHER" id="PTHR47234:SF2">
    <property type="entry name" value="TONB-DEPENDENT RECEPTOR"/>
    <property type="match status" value="1"/>
</dbReference>
<dbReference type="CDD" id="cd01347">
    <property type="entry name" value="ligand_gated_channel"/>
    <property type="match status" value="1"/>
</dbReference>
<comment type="subcellular location">
    <subcellularLocation>
        <location evidence="1 8">Cell outer membrane</location>
        <topology evidence="1 8">Multi-pass membrane protein</topology>
    </subcellularLocation>
</comment>
<dbReference type="Gene3D" id="2.40.170.20">
    <property type="entry name" value="TonB-dependent receptor, beta-barrel domain"/>
    <property type="match status" value="1"/>
</dbReference>
<keyword evidence="4 8" id="KW-0812">Transmembrane</keyword>
<dbReference type="Proteomes" id="UP000255334">
    <property type="component" value="Unassembled WGS sequence"/>
</dbReference>
<dbReference type="Pfam" id="PF07715">
    <property type="entry name" value="Plug"/>
    <property type="match status" value="1"/>
</dbReference>
<reference evidence="13 14" key="1">
    <citation type="submission" date="2018-07" db="EMBL/GenBank/DDBJ databases">
        <title>Dyella monticola sp. nov. and Dyella psychrodurans sp. nov. isolated from monsoon evergreen broad-leaved forest soil of Dinghu Mountain, China.</title>
        <authorList>
            <person name="Gao Z."/>
            <person name="Qiu L."/>
        </authorList>
    </citation>
    <scope>NUCLEOTIDE SEQUENCE [LARGE SCALE GENOMIC DNA]</scope>
    <source>
        <strain evidence="13 14">4MSK11</strain>
    </source>
</reference>
<evidence type="ECO:0000259" key="12">
    <source>
        <dbReference type="Pfam" id="PF07715"/>
    </source>
</evidence>
<gene>
    <name evidence="13" type="ORF">DWU99_09235</name>
</gene>
<keyword evidence="5 9" id="KW-0798">TonB box</keyword>
<dbReference type="InterPro" id="IPR000531">
    <property type="entry name" value="Beta-barrel_TonB"/>
</dbReference>
<evidence type="ECO:0000256" key="2">
    <source>
        <dbReference type="ARBA" id="ARBA00022448"/>
    </source>
</evidence>
<dbReference type="GO" id="GO:0009279">
    <property type="term" value="C:cell outer membrane"/>
    <property type="evidence" value="ECO:0007669"/>
    <property type="project" value="UniProtKB-SubCell"/>
</dbReference>
<dbReference type="AlphaFoldDB" id="A0A370X6A6"/>
<evidence type="ECO:0000259" key="11">
    <source>
        <dbReference type="Pfam" id="PF00593"/>
    </source>
</evidence>
<dbReference type="Gene3D" id="2.170.130.10">
    <property type="entry name" value="TonB-dependent receptor, plug domain"/>
    <property type="match status" value="1"/>
</dbReference>
<keyword evidence="14" id="KW-1185">Reference proteome</keyword>
<evidence type="ECO:0000313" key="13">
    <source>
        <dbReference type="EMBL" id="RDS83963.1"/>
    </source>
</evidence>
<name>A0A370X6A6_9GAMM</name>
<evidence type="ECO:0000313" key="14">
    <source>
        <dbReference type="Proteomes" id="UP000255334"/>
    </source>
</evidence>
<dbReference type="InterPro" id="IPR036942">
    <property type="entry name" value="Beta-barrel_TonB_sf"/>
</dbReference>
<evidence type="ECO:0000256" key="8">
    <source>
        <dbReference type="PROSITE-ProRule" id="PRU01360"/>
    </source>
</evidence>
<protein>
    <submittedName>
        <fullName evidence="13">TonB-dependent receptor</fullName>
    </submittedName>
</protein>
<evidence type="ECO:0000256" key="1">
    <source>
        <dbReference type="ARBA" id="ARBA00004571"/>
    </source>
</evidence>
<dbReference type="InterPro" id="IPR012910">
    <property type="entry name" value="Plug_dom"/>
</dbReference>
<sequence>MRNNLRIVNYLSIGTRCGRPGTRIGGVRIHFHRRIERVTHKRLNLSWFHFGGVEMKRNKLALSLAGLLLGPAAGVAFAQSAPAAAPLDQQTPAQQQQAAPAPSNAKQLQTITVTGSALPRVDTETPSPVTVITAQDIARSGFTTVSDVVRAVSADNSGTIPPSFYAGFAAGSAGVALRGLTVNSTLVLIDGKRAASYPLVDDGIRSFVDLQTIPLAAVERIEVLKDGASSIYGSDAIAGVVNVILKPSFQGVQGSAEVGNSQHGGGFHKNATLVAGMGDLDTDHYNVYFSAEWEQDQPIRLRDRDYPFNSQNLTGIGGPDLRVGNPLNTNGSTIGTVAPATLGTPGNLLTGVATGPFQPLRPCTDGTQAVTVPGTGPGTGTYCAQDNAYQYGFAQQYTNRGGLYARYTFKFNDTTRAYASLSYYESQLHANGTPSQIQSGVPNNTDTITLPPGNPSNPFPGQYALINYAFGDIPTATDTDTHNLRAVLDLQGTFGDWNYEASVAGNRQWMQYTNLGLISYQGLLNAITNGTYNFANPASNSASVRNSVSPPDIANNHADMDVFDFSVNRELFDLAGGPAGFASGVQFRHEAQLQQELNPGGIYQGLGDTFITGARNVSGIYAEFDAPLLENLEMDASGRFDHYPRVGNNFSPKVGLKWKPFDWVALRATYSKGFRAPQFGESAGSFSAGFVNSSVEGQGAPASFLAAHGNSNYVTIPYALEEGSAGNPNLKPEKSQSFTAGLVIQPVSWLNASIDYYNIRKSNVIVPADPGVALLNYYQTGTVLPGYTMQFDTPDPLHPTAPLRPVFVGADYINGNWLKTTGVDLDLQAHFTFGNGITYISELQGTQIFEWKEDVAGEVESYVGTQGPYNLSSGAGTPRTRANWANTVEYGPFSLTATIYFTSKEYESAEDVTGTVKCFDALGPNGGPLAGNCTMSSFTYGNLVGSYKFNDHITFTASVDNVTDRKPPIDPLNYAANLYNPTYDFAGIVGRFWNVGVKVKF</sequence>
<evidence type="ECO:0000256" key="6">
    <source>
        <dbReference type="ARBA" id="ARBA00023136"/>
    </source>
</evidence>
<feature type="domain" description="TonB-dependent receptor plug" evidence="12">
    <location>
        <begin position="124"/>
        <end position="240"/>
    </location>
</feature>
<dbReference type="EMBL" id="QRBF01000003">
    <property type="protein sequence ID" value="RDS83963.1"/>
    <property type="molecule type" value="Genomic_DNA"/>
</dbReference>
<proteinExistence type="inferred from homology"/>
<keyword evidence="2 8" id="KW-0813">Transport</keyword>
<evidence type="ECO:0000256" key="5">
    <source>
        <dbReference type="ARBA" id="ARBA00023077"/>
    </source>
</evidence>
<feature type="domain" description="TonB-dependent receptor-like beta-barrel" evidence="11">
    <location>
        <begin position="448"/>
        <end position="962"/>
    </location>
</feature>
<keyword evidence="6 8" id="KW-0472">Membrane</keyword>
<evidence type="ECO:0000256" key="10">
    <source>
        <dbReference type="SAM" id="MobiDB-lite"/>
    </source>
</evidence>
<dbReference type="Pfam" id="PF00593">
    <property type="entry name" value="TonB_dep_Rec_b-barrel"/>
    <property type="match status" value="1"/>
</dbReference>
<dbReference type="PROSITE" id="PS52016">
    <property type="entry name" value="TONB_DEPENDENT_REC_3"/>
    <property type="match status" value="1"/>
</dbReference>
<evidence type="ECO:0000256" key="7">
    <source>
        <dbReference type="ARBA" id="ARBA00023237"/>
    </source>
</evidence>
<comment type="caution">
    <text evidence="13">The sequence shown here is derived from an EMBL/GenBank/DDBJ whole genome shotgun (WGS) entry which is preliminary data.</text>
</comment>
<evidence type="ECO:0000256" key="9">
    <source>
        <dbReference type="RuleBase" id="RU003357"/>
    </source>
</evidence>
<organism evidence="13 14">
    <name type="scientific">Dyella psychrodurans</name>
    <dbReference type="NCBI Taxonomy" id="1927960"/>
    <lineage>
        <taxon>Bacteria</taxon>
        <taxon>Pseudomonadati</taxon>
        <taxon>Pseudomonadota</taxon>
        <taxon>Gammaproteobacteria</taxon>
        <taxon>Lysobacterales</taxon>
        <taxon>Rhodanobacteraceae</taxon>
        <taxon>Dyella</taxon>
    </lineage>
</organism>
<evidence type="ECO:0000256" key="3">
    <source>
        <dbReference type="ARBA" id="ARBA00022452"/>
    </source>
</evidence>
<evidence type="ECO:0000256" key="4">
    <source>
        <dbReference type="ARBA" id="ARBA00022692"/>
    </source>
</evidence>
<keyword evidence="13" id="KW-0675">Receptor</keyword>
<dbReference type="InterPro" id="IPR037066">
    <property type="entry name" value="Plug_dom_sf"/>
</dbReference>
<keyword evidence="7 8" id="KW-0998">Cell outer membrane</keyword>
<dbReference type="PANTHER" id="PTHR47234">
    <property type="match status" value="1"/>
</dbReference>
<comment type="similarity">
    <text evidence="8 9">Belongs to the TonB-dependent receptor family.</text>
</comment>
<feature type="region of interest" description="Disordered" evidence="10">
    <location>
        <begin position="86"/>
        <end position="106"/>
    </location>
</feature>
<accession>A0A370X6A6</accession>
<keyword evidence="3 8" id="KW-1134">Transmembrane beta strand</keyword>
<dbReference type="InterPro" id="IPR039426">
    <property type="entry name" value="TonB-dep_rcpt-like"/>
</dbReference>